<feature type="domain" description="GmrSD restriction endonucleases N-terminal" evidence="1">
    <location>
        <begin position="10"/>
        <end position="216"/>
    </location>
</feature>
<name>A0A6B8W1L5_9CORY</name>
<protein>
    <recommendedName>
        <fullName evidence="5">DUF262 domain-containing protein</fullName>
    </recommendedName>
</protein>
<dbReference type="InterPro" id="IPR011089">
    <property type="entry name" value="GmrSD_C"/>
</dbReference>
<evidence type="ECO:0008006" key="5">
    <source>
        <dbReference type="Google" id="ProtNLM"/>
    </source>
</evidence>
<reference evidence="3 4" key="1">
    <citation type="journal article" date="2021" name="Int. J. Syst. Evol. Microbiol.">
        <title>Classification of three corynebacterial strains isolated from a small paddock in North Rhine-Westphalia: proposal of &lt;i&gt;Corynebacterium kalinowskii&lt;/i&gt; sp. nov., &lt;i&gt;Corynebacterium comes&lt;/i&gt; sp. nov. and &lt;i&gt;Corynebacterium occultum&lt;/i&gt; sp. nov.</title>
        <authorList>
            <person name="Schaffert L."/>
            <person name="Ruwe M."/>
            <person name="Milse J."/>
            <person name="Hanuschka K."/>
            <person name="Ortseifen V."/>
            <person name="Droste J."/>
            <person name="Brandt D."/>
            <person name="Schl L."/>
            <person name="Kutter Y."/>
            <person name="Vinke S."/>
            <person name="Vieh P."/>
            <person name="Jacob L."/>
            <person name="L N.C."/>
            <person name="Schulte-Berndt E."/>
            <person name="Hain C."/>
            <person name="Linder M."/>
            <person name="Schmidt P."/>
            <person name="Wollenschl L."/>
            <person name="Luttermann T."/>
            <person name="Thieme E."/>
            <person name="Hassa J."/>
            <person name="Haak M."/>
            <person name="Wittchen M."/>
            <person name="Mentz A."/>
            <person name="Persicke M."/>
            <person name="Busche T."/>
            <person name="R C."/>
        </authorList>
    </citation>
    <scope>NUCLEOTIDE SEQUENCE [LARGE SCALE GENOMIC DNA]</scope>
    <source>
        <strain evidence="3 4">2019</strain>
    </source>
</reference>
<gene>
    <name evidence="3" type="ORF">CETAM_10230</name>
</gene>
<evidence type="ECO:0000313" key="4">
    <source>
        <dbReference type="Proteomes" id="UP000425178"/>
    </source>
</evidence>
<evidence type="ECO:0000259" key="1">
    <source>
        <dbReference type="Pfam" id="PF03235"/>
    </source>
</evidence>
<accession>A0A6B8W1L5</accession>
<dbReference type="PANTHER" id="PTHR35149">
    <property type="entry name" value="SLL5132 PROTEIN"/>
    <property type="match status" value="1"/>
</dbReference>
<dbReference type="PANTHER" id="PTHR35149:SF2">
    <property type="entry name" value="DUF262 DOMAIN-CONTAINING PROTEIN"/>
    <property type="match status" value="1"/>
</dbReference>
<sequence length="810" mass="93589">MKGSVKSAYTIFDSAEKSIIIPVYQRNYDWTRKQCERLFDDLENAIRENRPKHFFGAVVGDPETSFKWIVIDGQQRLTTLSLLMLALSRSIDSRTIATSDPELASRIQRSYLKMSHSSDEVKFKLKPVKNDNLAYYRLFGDEKHFIEDSNLTSNYRYFLDRLAKTNLTGEEVWNAIERLELMILDLESHDDPQRIFESLNSTGLALSEADKIRNLVLMGLDHQTQERLYENYWNATEINVGYRTDWFIRWYLTIRLSRTPNQNAVYDEFKGVLARAVEPVEIILRDLHDYSAVFREIDTPDTGNVKLDRILDRFNLIRGDVLLPLVLPLYREFKEGQLSVDEFARIIRVLETHTFRRTISSVNANALNKIYATMYNEIRKLRRDGDGTWDVLVHLLRRRDDTSGRIPDDNEFGEAFASRNMYRMNKNMHRYMFDVLENGDSNDTKDIVTALENQIVSIEHVMPQTLTAQWRDELGGRSEEIHRSWVNRIGNLTVTGYNSSYSNLPFIQKRDRENGFRETPYRLNRDIRDRNRWDEEAMQERTRALLDAALSYWELPATDYEPKKNPPLTEPLGEETQFTGRVVTAFEYGGVKVPVWSWSELMPKVIQMLLDEHRSEIVNYAQTIGGLIVLIQGAQDLPRGIVKIDEALAVNIANDTFAKTRELRRLMGYLELDTDDLVFTLRREKADIEEQGREVQQNSPLHRLLVFEDMVEEVASQNVTPADTESLRQQFVEIFTPLRPSDPVAALAGKDLQSLKTAEGVADATTEQVLAAMALTMDTPVIYAPHALHDSMVAGEFSLWLGRLEELAAR</sequence>
<dbReference type="InterPro" id="IPR004919">
    <property type="entry name" value="GmrSD_N"/>
</dbReference>
<dbReference type="Pfam" id="PF03235">
    <property type="entry name" value="GmrSD_N"/>
    <property type="match status" value="1"/>
</dbReference>
<keyword evidence="4" id="KW-1185">Reference proteome</keyword>
<organism evidence="3 4">
    <name type="scientific">Corynebacterium comes</name>
    <dbReference type="NCBI Taxonomy" id="2675218"/>
    <lineage>
        <taxon>Bacteria</taxon>
        <taxon>Bacillati</taxon>
        <taxon>Actinomycetota</taxon>
        <taxon>Actinomycetes</taxon>
        <taxon>Mycobacteriales</taxon>
        <taxon>Corynebacteriaceae</taxon>
        <taxon>Corynebacterium</taxon>
    </lineage>
</organism>
<feature type="domain" description="GmrSD restriction endonucleases C-terminal" evidence="2">
    <location>
        <begin position="407"/>
        <end position="547"/>
    </location>
</feature>
<dbReference type="EMBL" id="CP046453">
    <property type="protein sequence ID" value="QGU05295.1"/>
    <property type="molecule type" value="Genomic_DNA"/>
</dbReference>
<proteinExistence type="predicted"/>
<dbReference type="Pfam" id="PF07510">
    <property type="entry name" value="GmrSD_C"/>
    <property type="match status" value="1"/>
</dbReference>
<dbReference type="AlphaFoldDB" id="A0A6B8W1L5"/>
<dbReference type="REBASE" id="677506">
    <property type="entry name" value="Cps2019GmrSDP"/>
</dbReference>
<dbReference type="KEGG" id="ccoe:CETAM_10230"/>
<evidence type="ECO:0000259" key="2">
    <source>
        <dbReference type="Pfam" id="PF07510"/>
    </source>
</evidence>
<dbReference type="Proteomes" id="UP000425178">
    <property type="component" value="Chromosome"/>
</dbReference>
<evidence type="ECO:0000313" key="3">
    <source>
        <dbReference type="EMBL" id="QGU05295.1"/>
    </source>
</evidence>